<proteinExistence type="predicted"/>
<evidence type="ECO:0008006" key="4">
    <source>
        <dbReference type="Google" id="ProtNLM"/>
    </source>
</evidence>
<dbReference type="Gene3D" id="2.30.30.40">
    <property type="entry name" value="SH3 Domains"/>
    <property type="match status" value="1"/>
</dbReference>
<dbReference type="Proteomes" id="UP001140091">
    <property type="component" value="Unassembled WGS sequence"/>
</dbReference>
<evidence type="ECO:0000313" key="3">
    <source>
        <dbReference type="Proteomes" id="UP001140091"/>
    </source>
</evidence>
<feature type="region of interest" description="Disordered" evidence="1">
    <location>
        <begin position="300"/>
        <end position="341"/>
    </location>
</feature>
<comment type="caution">
    <text evidence="2">The sequence shown here is derived from an EMBL/GenBank/DDBJ whole genome shotgun (WGS) entry which is preliminary data.</text>
</comment>
<feature type="compositionally biased region" description="Acidic residues" evidence="1">
    <location>
        <begin position="216"/>
        <end position="242"/>
    </location>
</feature>
<feature type="compositionally biased region" description="Basic and acidic residues" evidence="1">
    <location>
        <begin position="316"/>
        <end position="326"/>
    </location>
</feature>
<dbReference type="OrthoDB" id="19092at2759"/>
<feature type="compositionally biased region" description="Acidic residues" evidence="1">
    <location>
        <begin position="145"/>
        <end position="166"/>
    </location>
</feature>
<feature type="region of interest" description="Disordered" evidence="1">
    <location>
        <begin position="145"/>
        <end position="169"/>
    </location>
</feature>
<sequence>MSSPTQARFWPSGGAGVGGGGAAAGELEGLGPPPLSAGAVSVVSEASTVLPHFGSAQGQDQSDGLPKKKSRTMYIKIKDFAFEEGDERFSGMGEDVPKCNRVGRLNRRLRGGRFGYDPAAKNSDGRRTFSQGSWSSFTSTDIYDSDLDAADEDYTGDEEDEEEDDGMNGWGFRMGLGRLSWGVPSASSVPASTSTEGQGAGQGFPSRSDLDRNFLDNDEEEVEEEDPQTADYTGDDDDDAEDPLYPGIYRALFAFQPEGTAEVGLREDQLVRVIKRGGGVGWAVVEVGWKASRELVEELRGSGELETYDDAEEDAEKEKADKKAEDEREEQGGVVVQSEDGRTVRQGLVPESYLAPVRLDGWVDAA</sequence>
<dbReference type="SUPFAM" id="SSF50044">
    <property type="entry name" value="SH3-domain"/>
    <property type="match status" value="1"/>
</dbReference>
<dbReference type="InterPro" id="IPR036028">
    <property type="entry name" value="SH3-like_dom_sf"/>
</dbReference>
<feature type="region of interest" description="Disordered" evidence="1">
    <location>
        <begin position="1"/>
        <end position="38"/>
    </location>
</feature>
<feature type="region of interest" description="Disordered" evidence="1">
    <location>
        <begin position="183"/>
        <end position="245"/>
    </location>
</feature>
<feature type="compositionally biased region" description="Gly residues" evidence="1">
    <location>
        <begin position="13"/>
        <end position="23"/>
    </location>
</feature>
<accession>A0A9W8J7Z7</accession>
<keyword evidence="3" id="KW-1185">Reference proteome</keyword>
<reference evidence="2" key="1">
    <citation type="submission" date="2022-06" db="EMBL/GenBank/DDBJ databases">
        <title>Genome Sequence of Candolleomyces eurysporus.</title>
        <authorList>
            <person name="Buettner E."/>
        </authorList>
    </citation>
    <scope>NUCLEOTIDE SEQUENCE</scope>
    <source>
        <strain evidence="2">VTCC 930004</strain>
    </source>
</reference>
<dbReference type="EMBL" id="JANBPK010000956">
    <property type="protein sequence ID" value="KAJ2927823.1"/>
    <property type="molecule type" value="Genomic_DNA"/>
</dbReference>
<gene>
    <name evidence="2" type="ORF">H1R20_g9262</name>
</gene>
<dbReference type="AlphaFoldDB" id="A0A9W8J7Z7"/>
<protein>
    <recommendedName>
        <fullName evidence="4">SH3 domain-containing protein</fullName>
    </recommendedName>
</protein>
<feature type="non-terminal residue" evidence="2">
    <location>
        <position position="1"/>
    </location>
</feature>
<evidence type="ECO:0000256" key="1">
    <source>
        <dbReference type="SAM" id="MobiDB-lite"/>
    </source>
</evidence>
<feature type="compositionally biased region" description="Low complexity" evidence="1">
    <location>
        <begin position="183"/>
        <end position="195"/>
    </location>
</feature>
<feature type="compositionally biased region" description="Low complexity" evidence="1">
    <location>
        <begin position="24"/>
        <end position="38"/>
    </location>
</feature>
<name>A0A9W8J7Z7_9AGAR</name>
<feature type="compositionally biased region" description="Acidic residues" evidence="1">
    <location>
        <begin position="306"/>
        <end position="315"/>
    </location>
</feature>
<evidence type="ECO:0000313" key="2">
    <source>
        <dbReference type="EMBL" id="KAJ2927823.1"/>
    </source>
</evidence>
<organism evidence="2 3">
    <name type="scientific">Candolleomyces eurysporus</name>
    <dbReference type="NCBI Taxonomy" id="2828524"/>
    <lineage>
        <taxon>Eukaryota</taxon>
        <taxon>Fungi</taxon>
        <taxon>Dikarya</taxon>
        <taxon>Basidiomycota</taxon>
        <taxon>Agaricomycotina</taxon>
        <taxon>Agaricomycetes</taxon>
        <taxon>Agaricomycetidae</taxon>
        <taxon>Agaricales</taxon>
        <taxon>Agaricineae</taxon>
        <taxon>Psathyrellaceae</taxon>
        <taxon>Candolleomyces</taxon>
    </lineage>
</organism>